<dbReference type="SUPFAM" id="SSF160631">
    <property type="entry name" value="SMI1/KNR4-like"/>
    <property type="match status" value="1"/>
</dbReference>
<evidence type="ECO:0000313" key="3">
    <source>
        <dbReference type="Proteomes" id="UP000639504"/>
    </source>
</evidence>
<reference evidence="2" key="1">
    <citation type="submission" date="2020-10" db="EMBL/GenBank/DDBJ databases">
        <title>Genome sequences of Pseudomonas isolates.</title>
        <authorList>
            <person name="Wessels L."/>
            <person name="Reich F."/>
            <person name="Hammerl J."/>
        </authorList>
    </citation>
    <scope>NUCLEOTIDE SEQUENCE</scope>
    <source>
        <strain evidence="2">20-MO00640-0</strain>
    </source>
</reference>
<evidence type="ECO:0000313" key="2">
    <source>
        <dbReference type="EMBL" id="MBF8738307.1"/>
    </source>
</evidence>
<name>A0AAW4C3K2_PSEPU</name>
<protein>
    <submittedName>
        <fullName evidence="2">SMI1/KNR4 family protein</fullName>
    </submittedName>
</protein>
<dbReference type="RefSeq" id="WP_196183508.1">
    <property type="nucleotide sequence ID" value="NZ_JADLJW010000043.1"/>
</dbReference>
<dbReference type="InterPro" id="IPR037883">
    <property type="entry name" value="Knr4/Smi1-like_sf"/>
</dbReference>
<organism evidence="2 3">
    <name type="scientific">Pseudomonas putida</name>
    <name type="common">Arthrobacter siderocapsulatus</name>
    <dbReference type="NCBI Taxonomy" id="303"/>
    <lineage>
        <taxon>Bacteria</taxon>
        <taxon>Pseudomonadati</taxon>
        <taxon>Pseudomonadota</taxon>
        <taxon>Gammaproteobacteria</taxon>
        <taxon>Pseudomonadales</taxon>
        <taxon>Pseudomonadaceae</taxon>
        <taxon>Pseudomonas</taxon>
    </lineage>
</organism>
<comment type="caution">
    <text evidence="2">The sequence shown here is derived from an EMBL/GenBank/DDBJ whole genome shotgun (WGS) entry which is preliminary data.</text>
</comment>
<dbReference type="InterPro" id="IPR018958">
    <property type="entry name" value="Knr4/Smi1-like_dom"/>
</dbReference>
<dbReference type="EMBL" id="JADLKB010000038">
    <property type="protein sequence ID" value="MBF8738307.1"/>
    <property type="molecule type" value="Genomic_DNA"/>
</dbReference>
<feature type="domain" description="Knr4/Smi1-like" evidence="1">
    <location>
        <begin position="85"/>
        <end position="134"/>
    </location>
</feature>
<gene>
    <name evidence="2" type="ORF">IR015_23145</name>
</gene>
<evidence type="ECO:0000259" key="1">
    <source>
        <dbReference type="Pfam" id="PF09346"/>
    </source>
</evidence>
<dbReference type="AlphaFoldDB" id="A0AAW4C3K2"/>
<proteinExistence type="predicted"/>
<dbReference type="Proteomes" id="UP000639504">
    <property type="component" value="Unassembled WGS sequence"/>
</dbReference>
<dbReference type="Gene3D" id="3.40.1580.10">
    <property type="entry name" value="SMI1/KNR4-like"/>
    <property type="match status" value="1"/>
</dbReference>
<sequence length="138" mass="15797">MKPEIPAEFAEFAERYKKNKGICNLELKEEFDALGNPLETELLRIYIDNETITKKSALLKNDFPITQDYGTSKEPPSTPGAIPDIVDFEKILCFGTSGDGASFCFDLRQTPPSIIWWDDDHWRILANNFKDFIALFDE</sequence>
<dbReference type="Pfam" id="PF09346">
    <property type="entry name" value="SMI1_KNR4"/>
    <property type="match status" value="1"/>
</dbReference>
<accession>A0AAW4C3K2</accession>